<dbReference type="Proteomes" id="UP001147700">
    <property type="component" value="Unassembled WGS sequence"/>
</dbReference>
<protein>
    <submittedName>
        <fullName evidence="2">Uncharacterized protein</fullName>
    </submittedName>
</protein>
<evidence type="ECO:0000313" key="2">
    <source>
        <dbReference type="EMBL" id="MDA0138784.1"/>
    </source>
</evidence>
<name>A0ABT4RJQ0_9ACTN</name>
<evidence type="ECO:0000313" key="3">
    <source>
        <dbReference type="Proteomes" id="UP001147700"/>
    </source>
</evidence>
<accession>A0ABT4RJQ0</accession>
<comment type="caution">
    <text evidence="2">The sequence shown here is derived from an EMBL/GenBank/DDBJ whole genome shotgun (WGS) entry which is preliminary data.</text>
</comment>
<feature type="region of interest" description="Disordered" evidence="1">
    <location>
        <begin position="1"/>
        <end position="67"/>
    </location>
</feature>
<evidence type="ECO:0000256" key="1">
    <source>
        <dbReference type="SAM" id="MobiDB-lite"/>
    </source>
</evidence>
<gene>
    <name evidence="2" type="ORF">OJ962_14875</name>
</gene>
<keyword evidence="3" id="KW-1185">Reference proteome</keyword>
<reference evidence="2" key="1">
    <citation type="submission" date="2022-10" db="EMBL/GenBank/DDBJ databases">
        <title>The WGS of Solirubrobacter sp. CPCC 204708.</title>
        <authorList>
            <person name="Jiang Z."/>
        </authorList>
    </citation>
    <scope>NUCLEOTIDE SEQUENCE</scope>
    <source>
        <strain evidence="2">CPCC 204708</strain>
    </source>
</reference>
<proteinExistence type="predicted"/>
<dbReference type="EMBL" id="JAPCID010000019">
    <property type="protein sequence ID" value="MDA0138784.1"/>
    <property type="molecule type" value="Genomic_DNA"/>
</dbReference>
<organism evidence="2 3">
    <name type="scientific">Solirubrobacter deserti</name>
    <dbReference type="NCBI Taxonomy" id="2282478"/>
    <lineage>
        <taxon>Bacteria</taxon>
        <taxon>Bacillati</taxon>
        <taxon>Actinomycetota</taxon>
        <taxon>Thermoleophilia</taxon>
        <taxon>Solirubrobacterales</taxon>
        <taxon>Solirubrobacteraceae</taxon>
        <taxon>Solirubrobacter</taxon>
    </lineage>
</organism>
<sequence>MELHVGMLGPERAQQPGEAEADERVGLHGPDADEPAQAAVDELDRFPRGVRRRQRRPGLGQQRSARVGERHLVRGAVEELGAQLALEGAHPG</sequence>